<dbReference type="NCBIfam" id="TIGR00035">
    <property type="entry name" value="asp_race"/>
    <property type="match status" value="1"/>
</dbReference>
<name>A0ABX6SL32_9PSED</name>
<dbReference type="SUPFAM" id="SSF53681">
    <property type="entry name" value="Aspartate/glutamate racemase"/>
    <property type="match status" value="4"/>
</dbReference>
<evidence type="ECO:0000313" key="3">
    <source>
        <dbReference type="EMBL" id="QNH02504.1"/>
    </source>
</evidence>
<dbReference type="EMBL" id="CP060009">
    <property type="protein sequence ID" value="QNH02504.1"/>
    <property type="molecule type" value="Genomic_DNA"/>
</dbReference>
<dbReference type="PANTHER" id="PTHR21198:SF7">
    <property type="entry name" value="ASPARTATE-GLUTAMATE RACEMASE FAMILY"/>
    <property type="match status" value="1"/>
</dbReference>
<dbReference type="InterPro" id="IPR015942">
    <property type="entry name" value="Asp/Glu/hydantoin_racemase"/>
</dbReference>
<dbReference type="RefSeq" id="WP_179544162.1">
    <property type="nucleotide sequence ID" value="NZ_CP060009.1"/>
</dbReference>
<protein>
    <submittedName>
        <fullName evidence="3">Aspartate/glutamate racemase family protein</fullName>
    </submittedName>
</protein>
<dbReference type="InterPro" id="IPR033134">
    <property type="entry name" value="Asp/Glu_racemase_AS_2"/>
</dbReference>
<evidence type="ECO:0000313" key="4">
    <source>
        <dbReference type="Proteomes" id="UP000515254"/>
    </source>
</evidence>
<dbReference type="PANTHER" id="PTHR21198">
    <property type="entry name" value="GLUTAMATE RACEMASE"/>
    <property type="match status" value="1"/>
</dbReference>
<keyword evidence="4" id="KW-1185">Reference proteome</keyword>
<dbReference type="InterPro" id="IPR018187">
    <property type="entry name" value="Asp/Glu_racemase_AS_1"/>
</dbReference>
<dbReference type="Gene3D" id="3.40.50.1860">
    <property type="match status" value="4"/>
</dbReference>
<reference evidence="3 4" key="1">
    <citation type="journal article" date="2020" name="Microbiol. Resour. Announc.">
        <title>Complete genome sequences of four natural Pseudomonas isolates that catabolize a wide range of aromatic compounds relevant to lignin valorization.</title>
        <authorList>
            <person name="Hatmaker E.A."/>
            <person name="Presley G."/>
            <person name="Cannon O."/>
            <person name="Guss A.M."/>
            <person name="Elkins J.G."/>
        </authorList>
    </citation>
    <scope>NUCLEOTIDE SEQUENCE [LARGE SCALE GENOMIC DNA]</scope>
    <source>
        <strain evidence="3 4">B10D7D</strain>
    </source>
</reference>
<dbReference type="PROSITE" id="PS00923">
    <property type="entry name" value="ASP_GLU_RACEMASE_1"/>
    <property type="match status" value="1"/>
</dbReference>
<accession>A0ABX6SL32</accession>
<dbReference type="InterPro" id="IPR004380">
    <property type="entry name" value="Asp_race"/>
</dbReference>
<keyword evidence="2" id="KW-0413">Isomerase</keyword>
<dbReference type="PROSITE" id="PS00924">
    <property type="entry name" value="ASP_GLU_RACEMASE_2"/>
    <property type="match status" value="1"/>
</dbReference>
<sequence>MADKMMDMARPSKYGVVGGLGAVAGVDTLLKMIKATPQRQFDVAFEQHPFADSGLACSEDYDPTRRKFYVYNMLKTMERSGVDVALVPCFVSHCFLAELAPELDLSVVSLIDALQACVTKNYPQVRSIGVLTSTFVKDAQLFDRAFGDTWNVLYPEPEVQAQGLMSAVYGPRGIRNGHHDGWCLDSLVSACENLIEQGAELILPGLTEIPVFIEALRMRVGVPIIDSNQAYAEHALFVGGARAAHKFKVGVVGGVGPAATVDFMRKVVQLTRAACDQDHIKMIVEQNPQIPDRTAHLLSGGEDPTISLLATCKRLEEGGADIIAIPCNTAHAFVEKIDAQLNVPILNMLYEVRAHIRRFLPNVHRVGLLATTGTVATGVYHEAFSGSGIELLVPDEANQARVMAAIYGDTGVKSGHTTGRCSDDLTASIKHMQALGAQAVILGCTELPLIELTPEAVSILPLVDPTSVLASSCVAIALQER</sequence>
<evidence type="ECO:0000256" key="2">
    <source>
        <dbReference type="ARBA" id="ARBA00023235"/>
    </source>
</evidence>
<dbReference type="Proteomes" id="UP000515254">
    <property type="component" value="Chromosome"/>
</dbReference>
<proteinExistence type="inferred from homology"/>
<comment type="similarity">
    <text evidence="1">Belongs to the aspartate/glutamate racemases family.</text>
</comment>
<organism evidence="3 4">
    <name type="scientific">Pseudomonas sediminis</name>
    <dbReference type="NCBI Taxonomy" id="1691904"/>
    <lineage>
        <taxon>Bacteria</taxon>
        <taxon>Pseudomonadati</taxon>
        <taxon>Pseudomonadota</taxon>
        <taxon>Gammaproteobacteria</taxon>
        <taxon>Pseudomonadales</taxon>
        <taxon>Pseudomonadaceae</taxon>
        <taxon>Pseudomonas</taxon>
    </lineage>
</organism>
<evidence type="ECO:0000256" key="1">
    <source>
        <dbReference type="ARBA" id="ARBA00007847"/>
    </source>
</evidence>
<dbReference type="InterPro" id="IPR001920">
    <property type="entry name" value="Asp/Glu_race"/>
</dbReference>
<dbReference type="Pfam" id="PF01177">
    <property type="entry name" value="Asp_Glu_race"/>
    <property type="match status" value="2"/>
</dbReference>
<gene>
    <name evidence="3" type="ORF">HNQ25_07230</name>
</gene>